<dbReference type="EMBL" id="CAJNRE010004059">
    <property type="protein sequence ID" value="CAF2032276.1"/>
    <property type="molecule type" value="Genomic_DNA"/>
</dbReference>
<dbReference type="Proteomes" id="UP000663855">
    <property type="component" value="Unassembled WGS sequence"/>
</dbReference>
<dbReference type="EMBL" id="CAJNRG010006749">
    <property type="protein sequence ID" value="CAF2088639.1"/>
    <property type="molecule type" value="Genomic_DNA"/>
</dbReference>
<accession>A0A816NI63</accession>
<dbReference type="Proteomes" id="UP000663834">
    <property type="component" value="Unassembled WGS sequence"/>
</dbReference>
<dbReference type="Proteomes" id="UP000681720">
    <property type="component" value="Unassembled WGS sequence"/>
</dbReference>
<evidence type="ECO:0000256" key="1">
    <source>
        <dbReference type="SAM" id="MobiDB-lite"/>
    </source>
</evidence>
<dbReference type="EMBL" id="CAJOBH010000780">
    <property type="protein sequence ID" value="CAF3816915.1"/>
    <property type="molecule type" value="Genomic_DNA"/>
</dbReference>
<dbReference type="EMBL" id="CAJNOW010001858">
    <property type="protein sequence ID" value="CAF1333075.1"/>
    <property type="molecule type" value="Genomic_DNA"/>
</dbReference>
<dbReference type="OrthoDB" id="10324022at2759"/>
<dbReference type="EMBL" id="CAJOBF010004408">
    <property type="protein sequence ID" value="CAF4137225.1"/>
    <property type="molecule type" value="Genomic_DNA"/>
</dbReference>
<feature type="region of interest" description="Disordered" evidence="1">
    <location>
        <begin position="1"/>
        <end position="43"/>
    </location>
</feature>
<dbReference type="Proteomes" id="UP000663824">
    <property type="component" value="Unassembled WGS sequence"/>
</dbReference>
<evidence type="ECO:0000313" key="8">
    <source>
        <dbReference type="EMBL" id="CAF3842833.1"/>
    </source>
</evidence>
<dbReference type="Proteomes" id="UP000663842">
    <property type="component" value="Unassembled WGS sequence"/>
</dbReference>
<evidence type="ECO:0000313" key="2">
    <source>
        <dbReference type="EMBL" id="CAF1157529.1"/>
    </source>
</evidence>
<dbReference type="EMBL" id="CAJOBI010000748">
    <property type="protein sequence ID" value="CAF3842833.1"/>
    <property type="molecule type" value="Genomic_DNA"/>
</dbReference>
<proteinExistence type="predicted"/>
<protein>
    <submittedName>
        <fullName evidence="4">Uncharacterized protein</fullName>
    </submittedName>
</protein>
<reference evidence="4" key="1">
    <citation type="submission" date="2021-02" db="EMBL/GenBank/DDBJ databases">
        <authorList>
            <person name="Nowell W R."/>
        </authorList>
    </citation>
    <scope>NUCLEOTIDE SEQUENCE</scope>
</reference>
<evidence type="ECO:0000313" key="4">
    <source>
        <dbReference type="EMBL" id="CAF2032276.1"/>
    </source>
</evidence>
<dbReference type="EMBL" id="CAJOBJ010000515">
    <property type="protein sequence ID" value="CAF3827812.1"/>
    <property type="molecule type" value="Genomic_DNA"/>
</dbReference>
<evidence type="ECO:0000313" key="6">
    <source>
        <dbReference type="EMBL" id="CAF3816915.1"/>
    </source>
</evidence>
<evidence type="ECO:0000313" key="3">
    <source>
        <dbReference type="EMBL" id="CAF1333075.1"/>
    </source>
</evidence>
<dbReference type="Proteomes" id="UP000681967">
    <property type="component" value="Unassembled WGS sequence"/>
</dbReference>
<evidence type="ECO:0000313" key="9">
    <source>
        <dbReference type="EMBL" id="CAF4137225.1"/>
    </source>
</evidence>
<dbReference type="Proteomes" id="UP000663887">
    <property type="component" value="Unassembled WGS sequence"/>
</dbReference>
<sequence length="109" mass="12513">MGLKLSSLCSKNKPKKQGKKHSTKTKTYNVRNNEKPMNASTPLIRNEESQDLLTANDRVLNEPIHMHSELDEEPYQMSSSFDNYSDPYENGTFAVISREPIKQCLIIRI</sequence>
<gene>
    <name evidence="6" type="ORF">BYL167_LOCUS3868</name>
    <name evidence="2" type="ORF">CJN711_LOCUS9845</name>
    <name evidence="7" type="ORF">GIL414_LOCUS2614</name>
    <name evidence="3" type="ORF">KQP761_LOCUS6344</name>
    <name evidence="4" type="ORF">MBJ925_LOCUS10049</name>
    <name evidence="8" type="ORF">SMN809_LOCUS3550</name>
    <name evidence="9" type="ORF">UXM345_LOCUS24358</name>
    <name evidence="5" type="ORF">XDN619_LOCUS16155</name>
</gene>
<evidence type="ECO:0000313" key="7">
    <source>
        <dbReference type="EMBL" id="CAF3827812.1"/>
    </source>
</evidence>
<name>A0A816NI63_9BILA</name>
<dbReference type="AlphaFoldDB" id="A0A816NI63"/>
<dbReference type="EMBL" id="CAJNOV010003928">
    <property type="protein sequence ID" value="CAF1157529.1"/>
    <property type="molecule type" value="Genomic_DNA"/>
</dbReference>
<evidence type="ECO:0000313" key="10">
    <source>
        <dbReference type="Proteomes" id="UP000663824"/>
    </source>
</evidence>
<organism evidence="4 10">
    <name type="scientific">Rotaria magnacalcarata</name>
    <dbReference type="NCBI Taxonomy" id="392030"/>
    <lineage>
        <taxon>Eukaryota</taxon>
        <taxon>Metazoa</taxon>
        <taxon>Spiralia</taxon>
        <taxon>Gnathifera</taxon>
        <taxon>Rotifera</taxon>
        <taxon>Eurotatoria</taxon>
        <taxon>Bdelloidea</taxon>
        <taxon>Philodinida</taxon>
        <taxon>Philodinidae</taxon>
        <taxon>Rotaria</taxon>
    </lineage>
</organism>
<dbReference type="Proteomes" id="UP000676336">
    <property type="component" value="Unassembled WGS sequence"/>
</dbReference>
<feature type="compositionally biased region" description="Basic residues" evidence="1">
    <location>
        <begin position="12"/>
        <end position="24"/>
    </location>
</feature>
<evidence type="ECO:0000313" key="5">
    <source>
        <dbReference type="EMBL" id="CAF2088639.1"/>
    </source>
</evidence>
<comment type="caution">
    <text evidence="4">The sequence shown here is derived from an EMBL/GenBank/DDBJ whole genome shotgun (WGS) entry which is preliminary data.</text>
</comment>